<dbReference type="InterPro" id="IPR008962">
    <property type="entry name" value="PapD-like_sf"/>
</dbReference>
<protein>
    <submittedName>
        <fullName evidence="1">Fimbria/pilus periplasmic chaperone</fullName>
    </submittedName>
</protein>
<proteinExistence type="predicted"/>
<organism evidence="1 2">
    <name type="scientific">Acinetobacter lwoffii</name>
    <dbReference type="NCBI Taxonomy" id="28090"/>
    <lineage>
        <taxon>Bacteria</taxon>
        <taxon>Pseudomonadati</taxon>
        <taxon>Pseudomonadota</taxon>
        <taxon>Gammaproteobacteria</taxon>
        <taxon>Moraxellales</taxon>
        <taxon>Moraxellaceae</taxon>
        <taxon>Acinetobacter</taxon>
    </lineage>
</organism>
<dbReference type="AlphaFoldDB" id="A0AAJ4P2Z8"/>
<reference evidence="1" key="3">
    <citation type="submission" date="2021-06" db="EMBL/GenBank/DDBJ databases">
        <authorList>
            <person name="Diorio-Toth L."/>
        </authorList>
    </citation>
    <scope>NUCLEOTIDE SEQUENCE</scope>
    <source>
        <strain evidence="1">AL_065</strain>
    </source>
</reference>
<evidence type="ECO:0000313" key="2">
    <source>
        <dbReference type="Proteomes" id="UP000293391"/>
    </source>
</evidence>
<evidence type="ECO:0000313" key="1">
    <source>
        <dbReference type="EMBL" id="QXR07041.1"/>
    </source>
</evidence>
<dbReference type="InterPro" id="IPR050643">
    <property type="entry name" value="Periplasmic_pilus_chap"/>
</dbReference>
<dbReference type="PANTHER" id="PTHR30251:SF4">
    <property type="entry name" value="SLR1668 PROTEIN"/>
    <property type="match status" value="1"/>
</dbReference>
<reference evidence="1" key="1">
    <citation type="submission" date="2018-10" db="EMBL/GenBank/DDBJ databases">
        <authorList>
            <person name="D'Souza A.W."/>
            <person name="Potter R.F."/>
            <person name="Wallace M."/>
            <person name="Shupe A."/>
            <person name="Patel S."/>
            <person name="Sun S."/>
            <person name="Gul D."/>
            <person name="Kwon J.H."/>
            <person name="Andleeb S."/>
            <person name="Burnham C.-A.D."/>
            <person name="Dantas G."/>
        </authorList>
    </citation>
    <scope>NUCLEOTIDE SEQUENCE</scope>
    <source>
        <strain evidence="1">AL_065</strain>
    </source>
</reference>
<dbReference type="PANTHER" id="PTHR30251">
    <property type="entry name" value="PILUS ASSEMBLY CHAPERONE"/>
    <property type="match status" value="1"/>
</dbReference>
<name>A0AAJ4P2Z8_ACILW</name>
<dbReference type="RefSeq" id="WP_129717994.1">
    <property type="nucleotide sequence ID" value="NZ_CP078045.1"/>
</dbReference>
<dbReference type="EMBL" id="CP078045">
    <property type="protein sequence ID" value="QXR07041.1"/>
    <property type="molecule type" value="Genomic_DNA"/>
</dbReference>
<reference evidence="1" key="2">
    <citation type="journal article" date="2019" name="Nat. Commun.">
        <title>Spatiotemporal dynamics of multidrug resistant bacteria on intensive care unit surfaces.</title>
        <authorList>
            <person name="D'Souza A.W."/>
            <person name="Potter R.F."/>
            <person name="Wallace M."/>
            <person name="Shupe A."/>
            <person name="Patel S."/>
            <person name="Sun X."/>
            <person name="Gul D."/>
            <person name="Kwon J.H."/>
            <person name="Andleeb S."/>
            <person name="Burnham C.D."/>
            <person name="Dantas G."/>
        </authorList>
    </citation>
    <scope>NUCLEOTIDE SEQUENCE</scope>
    <source>
        <strain evidence="1">AL_065</strain>
    </source>
</reference>
<dbReference type="Gene3D" id="2.60.40.10">
    <property type="entry name" value="Immunoglobulins"/>
    <property type="match status" value="1"/>
</dbReference>
<accession>A0AAJ4P2Z8</accession>
<dbReference type="SUPFAM" id="SSF49354">
    <property type="entry name" value="PapD-like"/>
    <property type="match status" value="1"/>
</dbReference>
<dbReference type="InterPro" id="IPR013783">
    <property type="entry name" value="Ig-like_fold"/>
</dbReference>
<sequence length="233" mass="26819">MIKKIIGFSILFLFSFSLSAGIRFSPIQLYIQDFKRQKSTTVNIESTGLSTSKIYEISAFKWQQNEKGEDVLLEDNTLLFNPKTFELKPESKQVVRIGFSQPPLNLEQQQSWRIIFKEVTPVDDNSSINFLFNFSLPFFAGKQVTPQLNIDLQKINELAYLNVNNLSKSHAKITEVIVLDSKNNQLMKKDFVQYILSGNKIKFELGELKENGDLKLKIKVEDHEGYLEFPVKA</sequence>
<dbReference type="Proteomes" id="UP000293391">
    <property type="component" value="Chromosome"/>
</dbReference>
<gene>
    <name evidence="1" type="ORF">EVX74_013350</name>
</gene>